<name>A0ABU7QA35_9ACTN</name>
<organism evidence="1 2">
    <name type="scientific">Streptomyces asiaticus subsp. ignotus</name>
    <dbReference type="NCBI Taxonomy" id="3098222"/>
    <lineage>
        <taxon>Bacteria</taxon>
        <taxon>Bacillati</taxon>
        <taxon>Actinomycetota</taxon>
        <taxon>Actinomycetes</taxon>
        <taxon>Kitasatosporales</taxon>
        <taxon>Streptomycetaceae</taxon>
        <taxon>Streptomyces</taxon>
        <taxon>Streptomyces violaceusniger group</taxon>
    </lineage>
</organism>
<gene>
    <name evidence="1" type="ORF">V2J94_41550</name>
</gene>
<comment type="caution">
    <text evidence="1">The sequence shown here is derived from an EMBL/GenBank/DDBJ whole genome shotgun (WGS) entry which is preliminary data.</text>
</comment>
<protein>
    <recommendedName>
        <fullName evidence="3">DUF551 domain-containing protein</fullName>
    </recommendedName>
</protein>
<dbReference type="Proteomes" id="UP001354709">
    <property type="component" value="Unassembled WGS sequence"/>
</dbReference>
<evidence type="ECO:0000313" key="2">
    <source>
        <dbReference type="Proteomes" id="UP001354709"/>
    </source>
</evidence>
<proteinExistence type="predicted"/>
<dbReference type="EMBL" id="JAZBJO010000045">
    <property type="protein sequence ID" value="MEE4598257.1"/>
    <property type="molecule type" value="Genomic_DNA"/>
</dbReference>
<sequence>MPEIRRTFTVAELEEIGVPHDLPEAAEVADDRVSSARWYETRRCLFRHDGRVWAVRYRQGLTEEQEMEPFEHYRDGVPATAMEQREVTVTRWMPVEDESTPTA</sequence>
<evidence type="ECO:0008006" key="3">
    <source>
        <dbReference type="Google" id="ProtNLM"/>
    </source>
</evidence>
<keyword evidence="2" id="KW-1185">Reference proteome</keyword>
<evidence type="ECO:0000313" key="1">
    <source>
        <dbReference type="EMBL" id="MEE4598257.1"/>
    </source>
</evidence>
<accession>A0ABU7QA35</accession>
<dbReference type="RefSeq" id="WP_330815490.1">
    <property type="nucleotide sequence ID" value="NZ_JAZBJO010000045.1"/>
</dbReference>
<reference evidence="1 2" key="1">
    <citation type="submission" date="2023-11" db="EMBL/GenBank/DDBJ databases">
        <title>30 novel species of actinomycetes from the DSMZ collection.</title>
        <authorList>
            <person name="Nouioui I."/>
        </authorList>
    </citation>
    <scope>NUCLEOTIDE SEQUENCE [LARGE SCALE GENOMIC DNA]</scope>
    <source>
        <strain evidence="1 2">DSM 41524</strain>
    </source>
</reference>